<feature type="region of interest" description="Disordered" evidence="1">
    <location>
        <begin position="1"/>
        <end position="57"/>
    </location>
</feature>
<name>A0A166AVM4_9AGAM</name>
<dbReference type="EMBL" id="KV417654">
    <property type="protein sequence ID" value="KZP12006.1"/>
    <property type="molecule type" value="Genomic_DNA"/>
</dbReference>
<reference evidence="2 3" key="1">
    <citation type="journal article" date="2016" name="Mol. Biol. Evol.">
        <title>Comparative Genomics of Early-Diverging Mushroom-Forming Fungi Provides Insights into the Origins of Lignocellulose Decay Capabilities.</title>
        <authorList>
            <person name="Nagy L.G."/>
            <person name="Riley R."/>
            <person name="Tritt A."/>
            <person name="Adam C."/>
            <person name="Daum C."/>
            <person name="Floudas D."/>
            <person name="Sun H."/>
            <person name="Yadav J.S."/>
            <person name="Pangilinan J."/>
            <person name="Larsson K.H."/>
            <person name="Matsuura K."/>
            <person name="Barry K."/>
            <person name="Labutti K."/>
            <person name="Kuo R."/>
            <person name="Ohm R.A."/>
            <person name="Bhattacharya S.S."/>
            <person name="Shirouzu T."/>
            <person name="Yoshinaga Y."/>
            <person name="Martin F.M."/>
            <person name="Grigoriev I.V."/>
            <person name="Hibbett D.S."/>
        </authorList>
    </citation>
    <scope>NUCLEOTIDE SEQUENCE [LARGE SCALE GENOMIC DNA]</scope>
    <source>
        <strain evidence="2 3">CBS 109695</strain>
    </source>
</reference>
<protein>
    <submittedName>
        <fullName evidence="2">Uncharacterized protein</fullName>
    </submittedName>
</protein>
<accession>A0A166AVM4</accession>
<dbReference type="STRING" id="436010.A0A166AVM4"/>
<dbReference type="Proteomes" id="UP000076532">
    <property type="component" value="Unassembled WGS sequence"/>
</dbReference>
<feature type="compositionally biased region" description="Basic and acidic residues" evidence="1">
    <location>
        <begin position="107"/>
        <end position="131"/>
    </location>
</feature>
<evidence type="ECO:0000313" key="2">
    <source>
        <dbReference type="EMBL" id="KZP12006.1"/>
    </source>
</evidence>
<gene>
    <name evidence="2" type="ORF">FIBSPDRAFT_755820</name>
</gene>
<proteinExistence type="predicted"/>
<feature type="region of interest" description="Disordered" evidence="1">
    <location>
        <begin position="90"/>
        <end position="202"/>
    </location>
</feature>
<sequence length="299" mass="33390">MPKAPSPNEDDDEPEIRVRRTTRARKQVSSSDPFTAPAPRPLAPRRKAPASSRVDDGFAGLTAVALKTLTSSNTTRNQHNFVSLATEIVRKDGLRPDSPMVKIRTITQREEEEKVKGRAERAQRRARKSEGGIDDGDDAGSDKGDSSMLDDGDWEEEIAWSGGHRRGPGDEEDYKTPARPEPPLKRPRFNDDADDAEENLERKRVKWDRGLYSEIYLDEIEVNPNNRSKTVVIKKGCLAPNAKALRLDHLGNISNADTPLNDLVPQNIIVKKFVYDSDILPEAPPPVIKATRSRSKKKN</sequence>
<organism evidence="2 3">
    <name type="scientific">Athelia psychrophila</name>
    <dbReference type="NCBI Taxonomy" id="1759441"/>
    <lineage>
        <taxon>Eukaryota</taxon>
        <taxon>Fungi</taxon>
        <taxon>Dikarya</taxon>
        <taxon>Basidiomycota</taxon>
        <taxon>Agaricomycotina</taxon>
        <taxon>Agaricomycetes</taxon>
        <taxon>Agaricomycetidae</taxon>
        <taxon>Atheliales</taxon>
        <taxon>Atheliaceae</taxon>
        <taxon>Athelia</taxon>
    </lineage>
</organism>
<feature type="compositionally biased region" description="Acidic residues" evidence="1">
    <location>
        <begin position="148"/>
        <end position="158"/>
    </location>
</feature>
<evidence type="ECO:0000256" key="1">
    <source>
        <dbReference type="SAM" id="MobiDB-lite"/>
    </source>
</evidence>
<dbReference type="AlphaFoldDB" id="A0A166AVM4"/>
<feature type="compositionally biased region" description="Basic and acidic residues" evidence="1">
    <location>
        <begin position="174"/>
        <end position="191"/>
    </location>
</feature>
<evidence type="ECO:0000313" key="3">
    <source>
        <dbReference type="Proteomes" id="UP000076532"/>
    </source>
</evidence>
<dbReference type="OrthoDB" id="2148418at2759"/>
<keyword evidence="3" id="KW-1185">Reference proteome</keyword>